<organism evidence="2 3">
    <name type="scientific">Salix brachista</name>
    <dbReference type="NCBI Taxonomy" id="2182728"/>
    <lineage>
        <taxon>Eukaryota</taxon>
        <taxon>Viridiplantae</taxon>
        <taxon>Streptophyta</taxon>
        <taxon>Embryophyta</taxon>
        <taxon>Tracheophyta</taxon>
        <taxon>Spermatophyta</taxon>
        <taxon>Magnoliopsida</taxon>
        <taxon>eudicotyledons</taxon>
        <taxon>Gunneridae</taxon>
        <taxon>Pentapetalae</taxon>
        <taxon>rosids</taxon>
        <taxon>fabids</taxon>
        <taxon>Malpighiales</taxon>
        <taxon>Salicaceae</taxon>
        <taxon>Saliceae</taxon>
        <taxon>Salix</taxon>
    </lineage>
</organism>
<feature type="compositionally biased region" description="Polar residues" evidence="1">
    <location>
        <begin position="192"/>
        <end position="206"/>
    </location>
</feature>
<name>A0A5N5MD42_9ROSI</name>
<dbReference type="AlphaFoldDB" id="A0A5N5MD42"/>
<accession>A0A5N5MD42</accession>
<feature type="region of interest" description="Disordered" evidence="1">
    <location>
        <begin position="1"/>
        <end position="94"/>
    </location>
</feature>
<feature type="compositionally biased region" description="Basic and acidic residues" evidence="1">
    <location>
        <begin position="213"/>
        <end position="222"/>
    </location>
</feature>
<proteinExistence type="predicted"/>
<evidence type="ECO:0000313" key="3">
    <source>
        <dbReference type="Proteomes" id="UP000326939"/>
    </source>
</evidence>
<sequence>MAGAMAMIKSLCGARFRRSRSKASKSPQRRGESNSDVSTTPSLASPSPPPQAAAVETRTAPPRAQAGGAAESQDIKEGDAQETKELPLPPAMQLAAETVSANNCIKKSASTRSLSSMSMKAISMKLPRSMSMARKDGDDRKNQKKKGKLKHEDSVWMKTIILGEKCKVPDEDEAVIYDGKGKRISTYHKKASSSFSVMSRQNSQIDINAIPSQDREKGVSREEGEEDVNGSS</sequence>
<gene>
    <name evidence="2" type="ORF">DKX38_010421</name>
</gene>
<protein>
    <submittedName>
        <fullName evidence="2">Uncharacterized protein</fullName>
    </submittedName>
</protein>
<evidence type="ECO:0000313" key="2">
    <source>
        <dbReference type="EMBL" id="KAB5553110.1"/>
    </source>
</evidence>
<dbReference type="Proteomes" id="UP000326939">
    <property type="component" value="Chromosome 6"/>
</dbReference>
<feature type="compositionally biased region" description="Acidic residues" evidence="1">
    <location>
        <begin position="223"/>
        <end position="232"/>
    </location>
</feature>
<feature type="region of interest" description="Disordered" evidence="1">
    <location>
        <begin position="123"/>
        <end position="151"/>
    </location>
</feature>
<comment type="caution">
    <text evidence="2">The sequence shown here is derived from an EMBL/GenBank/DDBJ whole genome shotgun (WGS) entry which is preliminary data.</text>
</comment>
<keyword evidence="3" id="KW-1185">Reference proteome</keyword>
<feature type="region of interest" description="Disordered" evidence="1">
    <location>
        <begin position="191"/>
        <end position="232"/>
    </location>
</feature>
<evidence type="ECO:0000256" key="1">
    <source>
        <dbReference type="SAM" id="MobiDB-lite"/>
    </source>
</evidence>
<feature type="compositionally biased region" description="Basic and acidic residues" evidence="1">
    <location>
        <begin position="73"/>
        <end position="85"/>
    </location>
</feature>
<reference evidence="3" key="1">
    <citation type="journal article" date="2019" name="Gigascience">
        <title>De novo genome assembly of the endangered Acer yangbiense, a plant species with extremely small populations endemic to Yunnan Province, China.</title>
        <authorList>
            <person name="Yang J."/>
            <person name="Wariss H.M."/>
            <person name="Tao L."/>
            <person name="Zhang R."/>
            <person name="Yun Q."/>
            <person name="Hollingsworth P."/>
            <person name="Dao Z."/>
            <person name="Luo G."/>
            <person name="Guo H."/>
            <person name="Ma Y."/>
            <person name="Sun W."/>
        </authorList>
    </citation>
    <scope>NUCLEOTIDE SEQUENCE [LARGE SCALE GENOMIC DNA]</scope>
    <source>
        <strain evidence="3">cv. br00</strain>
    </source>
</reference>
<dbReference type="EMBL" id="VDCV01000006">
    <property type="protein sequence ID" value="KAB5553110.1"/>
    <property type="molecule type" value="Genomic_DNA"/>
</dbReference>
<dbReference type="PANTHER" id="PTHR36801">
    <property type="entry name" value="OS06G0150200 PROTEIN"/>
    <property type="match status" value="1"/>
</dbReference>
<dbReference type="PANTHER" id="PTHR36801:SF3">
    <property type="entry name" value="OS06G0150300 PROTEIN"/>
    <property type="match status" value="1"/>
</dbReference>